<dbReference type="InterPro" id="IPR027417">
    <property type="entry name" value="P-loop_NTPase"/>
</dbReference>
<proteinExistence type="inferred from homology"/>
<dbReference type="GO" id="GO:0016887">
    <property type="term" value="F:ATP hydrolysis activity"/>
    <property type="evidence" value="ECO:0007669"/>
    <property type="project" value="InterPro"/>
</dbReference>
<dbReference type="Proteomes" id="UP001324634">
    <property type="component" value="Chromosome"/>
</dbReference>
<keyword evidence="4" id="KW-1185">Reference proteome</keyword>
<feature type="domain" description="Bacterial type II secretion system protein E" evidence="2">
    <location>
        <begin position="10"/>
        <end position="282"/>
    </location>
</feature>
<evidence type="ECO:0000313" key="4">
    <source>
        <dbReference type="Proteomes" id="UP001324634"/>
    </source>
</evidence>
<dbReference type="KEGG" id="psti:SOO65_15210"/>
<dbReference type="AlphaFoldDB" id="A0AAX4HM85"/>
<dbReference type="InterPro" id="IPR050921">
    <property type="entry name" value="T4SS_GSP_E_ATPase"/>
</dbReference>
<dbReference type="Gene3D" id="3.30.450.370">
    <property type="match status" value="1"/>
</dbReference>
<dbReference type="EMBL" id="CP139487">
    <property type="protein sequence ID" value="WPU64044.1"/>
    <property type="molecule type" value="Genomic_DNA"/>
</dbReference>
<comment type="similarity">
    <text evidence="1">Belongs to the GSP E family.</text>
</comment>
<dbReference type="RefSeq" id="WP_321392011.1">
    <property type="nucleotide sequence ID" value="NZ_CP139487.1"/>
</dbReference>
<dbReference type="PANTHER" id="PTHR30486">
    <property type="entry name" value="TWITCHING MOTILITY PROTEIN PILT"/>
    <property type="match status" value="1"/>
</dbReference>
<organism evidence="3 4">
    <name type="scientific">Peredibacter starrii</name>
    <dbReference type="NCBI Taxonomy" id="28202"/>
    <lineage>
        <taxon>Bacteria</taxon>
        <taxon>Pseudomonadati</taxon>
        <taxon>Bdellovibrionota</taxon>
        <taxon>Bacteriovoracia</taxon>
        <taxon>Bacteriovoracales</taxon>
        <taxon>Bacteriovoracaceae</taxon>
        <taxon>Peredibacter</taxon>
    </lineage>
</organism>
<accession>A0AAX4HM85</accession>
<dbReference type="Pfam" id="PF00437">
    <property type="entry name" value="T2SSE"/>
    <property type="match status" value="1"/>
</dbReference>
<dbReference type="Gene3D" id="3.40.50.300">
    <property type="entry name" value="P-loop containing nucleotide triphosphate hydrolases"/>
    <property type="match status" value="1"/>
</dbReference>
<protein>
    <submittedName>
        <fullName evidence="3">ATPase, T2SS/T4P/T4SS family</fullName>
    </submittedName>
</protein>
<dbReference type="SUPFAM" id="SSF52540">
    <property type="entry name" value="P-loop containing nucleoside triphosphate hydrolases"/>
    <property type="match status" value="1"/>
</dbReference>
<dbReference type="CDD" id="cd01130">
    <property type="entry name" value="VirB11-like_ATPase"/>
    <property type="match status" value="1"/>
</dbReference>
<gene>
    <name evidence="3" type="ORF">SOO65_15210</name>
</gene>
<dbReference type="InterPro" id="IPR001482">
    <property type="entry name" value="T2SS/T4SS_dom"/>
</dbReference>
<evidence type="ECO:0000259" key="2">
    <source>
        <dbReference type="Pfam" id="PF00437"/>
    </source>
</evidence>
<name>A0AAX4HM85_9BACT</name>
<dbReference type="PANTHER" id="PTHR30486:SF6">
    <property type="entry name" value="TYPE IV PILUS RETRACTATION ATPASE PILT"/>
    <property type="match status" value="1"/>
</dbReference>
<reference evidence="3 4" key="1">
    <citation type="submission" date="2023-11" db="EMBL/GenBank/DDBJ databases">
        <title>Peredibacter starrii A3.12.</title>
        <authorList>
            <person name="Mitchell R.J."/>
        </authorList>
    </citation>
    <scope>NUCLEOTIDE SEQUENCE [LARGE SCALE GENOMIC DNA]</scope>
    <source>
        <strain evidence="3 4">A3.12</strain>
    </source>
</reference>
<evidence type="ECO:0000313" key="3">
    <source>
        <dbReference type="EMBL" id="WPU64044.1"/>
    </source>
</evidence>
<sequence>MAKNGINELIDELAKKAGISELIINKNDNIYVEKDGEMIRIDAKFTDDEIDEFCESLAQYNRKEFNQYAPILDGNLPDGSRVNLIHKDYTNGCHAITIRRYQKNIKTFDGSPNIFGLNKQWTDFLKLLVRARMNVVVAGGTGVGKTTFLNLLLQEIPQKERVITIEDTRELQFNLPNVVRLEARPPVQDLKGLAIRDLLKNTLRMRPDRIIVGEVRGGEVFDLLQAMNTGHEGSMTSVHANSPGECLLRLENLYMLSGYDLPIKALRYQISTAIDFIIQIRRDKNGQRIVHQISEVANMEGDKILMQDIGAWRNGEFRFTGLVPSCVARLQKAGLPKDFFIGT</sequence>
<evidence type="ECO:0000256" key="1">
    <source>
        <dbReference type="ARBA" id="ARBA00006611"/>
    </source>
</evidence>